<dbReference type="GO" id="GO:0006865">
    <property type="term" value="P:amino acid transport"/>
    <property type="evidence" value="ECO:0007669"/>
    <property type="project" value="UniProtKB-KW"/>
</dbReference>
<protein>
    <submittedName>
        <fullName evidence="10">Branched-chain amino acid ABC transporter permease</fullName>
    </submittedName>
</protein>
<dbReference type="Proteomes" id="UP000325684">
    <property type="component" value="Unassembled WGS sequence"/>
</dbReference>
<evidence type="ECO:0000256" key="4">
    <source>
        <dbReference type="ARBA" id="ARBA00022692"/>
    </source>
</evidence>
<dbReference type="GO" id="GO:0005886">
    <property type="term" value="C:plasma membrane"/>
    <property type="evidence" value="ECO:0007669"/>
    <property type="project" value="UniProtKB-SubCell"/>
</dbReference>
<dbReference type="Pfam" id="PF02653">
    <property type="entry name" value="BPD_transp_2"/>
    <property type="match status" value="1"/>
</dbReference>
<feature type="transmembrane region" description="Helical" evidence="9">
    <location>
        <begin position="188"/>
        <end position="213"/>
    </location>
</feature>
<feature type="transmembrane region" description="Helical" evidence="9">
    <location>
        <begin position="261"/>
        <end position="277"/>
    </location>
</feature>
<dbReference type="InterPro" id="IPR052157">
    <property type="entry name" value="BCAA_transport_permease"/>
</dbReference>
<keyword evidence="11" id="KW-1185">Reference proteome</keyword>
<dbReference type="PANTHER" id="PTHR11795:SF445">
    <property type="entry name" value="AMINO ACID ABC TRANSPORTER PERMEASE PROTEIN"/>
    <property type="match status" value="1"/>
</dbReference>
<evidence type="ECO:0000256" key="3">
    <source>
        <dbReference type="ARBA" id="ARBA00022475"/>
    </source>
</evidence>
<dbReference type="CDD" id="cd06582">
    <property type="entry name" value="TM_PBP1_LivH_like"/>
    <property type="match status" value="1"/>
</dbReference>
<evidence type="ECO:0000256" key="6">
    <source>
        <dbReference type="ARBA" id="ARBA00022989"/>
    </source>
</evidence>
<proteinExistence type="inferred from homology"/>
<dbReference type="AlphaFoldDB" id="A0A5N3P6H6"/>
<evidence type="ECO:0000256" key="1">
    <source>
        <dbReference type="ARBA" id="ARBA00004651"/>
    </source>
</evidence>
<gene>
    <name evidence="10" type="ORF">FEZ63_19170</name>
</gene>
<name>A0A5N3P6H6_9HYPH</name>
<evidence type="ECO:0000313" key="10">
    <source>
        <dbReference type="EMBL" id="KAB0265334.1"/>
    </source>
</evidence>
<feature type="transmembrane region" description="Helical" evidence="9">
    <location>
        <begin position="95"/>
        <end position="115"/>
    </location>
</feature>
<reference evidence="10 11" key="1">
    <citation type="journal article" date="2019" name="Microorganisms">
        <title>Genome Insights into the Novel Species Microvirga brassicacearum, a Rapeseed Endophyte with Biotechnological Potential.</title>
        <authorList>
            <person name="Jimenez-Gomez A."/>
            <person name="Saati-Santamaria Z."/>
            <person name="Igual J.M."/>
            <person name="Rivas R."/>
            <person name="Mateos P.F."/>
            <person name="Garcia-Fraile P."/>
        </authorList>
    </citation>
    <scope>NUCLEOTIDE SEQUENCE [LARGE SCALE GENOMIC DNA]</scope>
    <source>
        <strain evidence="10 11">CDVBN77</strain>
    </source>
</reference>
<keyword evidence="3" id="KW-1003">Cell membrane</keyword>
<feature type="transmembrane region" description="Helical" evidence="9">
    <location>
        <begin position="142"/>
        <end position="163"/>
    </location>
</feature>
<keyword evidence="4 9" id="KW-0812">Transmembrane</keyword>
<dbReference type="RefSeq" id="WP_150947489.1">
    <property type="nucleotide sequence ID" value="NZ_VCMV01000037.1"/>
</dbReference>
<evidence type="ECO:0000256" key="2">
    <source>
        <dbReference type="ARBA" id="ARBA00022448"/>
    </source>
</evidence>
<comment type="similarity">
    <text evidence="8">Belongs to the binding-protein-dependent transport system permease family. LivHM subfamily.</text>
</comment>
<dbReference type="OrthoDB" id="9807115at2"/>
<evidence type="ECO:0000256" key="9">
    <source>
        <dbReference type="SAM" id="Phobius"/>
    </source>
</evidence>
<dbReference type="InterPro" id="IPR001851">
    <property type="entry name" value="ABC_transp_permease"/>
</dbReference>
<evidence type="ECO:0000313" key="11">
    <source>
        <dbReference type="Proteomes" id="UP000325684"/>
    </source>
</evidence>
<sequence>MDLFLQYLANGVVIGSSYVLVAVGLTLIFGILGVVNFAHGEFYMLGAYAGVTAVTLFGMPLPLALAVVLVFSALLGFGAEAILHKPMKNRDATSSIISSFGLAVALQNAALLTLGPQPRLLKTEFSTIPIELGPVFMPLQRALIPVAMMVLIGALYLILRYTWTGRSLRSMSQHATVARLCGVRVERVAVVTFMVGAALAGVAGFLMSSVFMVHPIIGNMIVLKAFTVVILGGMGNILGAAVAGLLLGITESMTSAYLANGLRDIIGFVIVIAVLLFRPQGLFGKAFERS</sequence>
<evidence type="ECO:0000256" key="7">
    <source>
        <dbReference type="ARBA" id="ARBA00023136"/>
    </source>
</evidence>
<evidence type="ECO:0000256" key="8">
    <source>
        <dbReference type="ARBA" id="ARBA00037998"/>
    </source>
</evidence>
<keyword evidence="2" id="KW-0813">Transport</keyword>
<keyword evidence="6 9" id="KW-1133">Transmembrane helix</keyword>
<dbReference type="PANTHER" id="PTHR11795">
    <property type="entry name" value="BRANCHED-CHAIN AMINO ACID TRANSPORT SYSTEM PERMEASE PROTEIN LIVH"/>
    <property type="match status" value="1"/>
</dbReference>
<keyword evidence="7 9" id="KW-0472">Membrane</keyword>
<comment type="subcellular location">
    <subcellularLocation>
        <location evidence="1">Cell membrane</location>
        <topology evidence="1">Multi-pass membrane protein</topology>
    </subcellularLocation>
</comment>
<comment type="caution">
    <text evidence="10">The sequence shown here is derived from an EMBL/GenBank/DDBJ whole genome shotgun (WGS) entry which is preliminary data.</text>
</comment>
<feature type="transmembrane region" description="Helical" evidence="9">
    <location>
        <begin position="12"/>
        <end position="35"/>
    </location>
</feature>
<feature type="transmembrane region" description="Helical" evidence="9">
    <location>
        <begin position="225"/>
        <end position="249"/>
    </location>
</feature>
<keyword evidence="5" id="KW-0029">Amino-acid transport</keyword>
<dbReference type="GO" id="GO:0022857">
    <property type="term" value="F:transmembrane transporter activity"/>
    <property type="evidence" value="ECO:0007669"/>
    <property type="project" value="InterPro"/>
</dbReference>
<dbReference type="EMBL" id="VCMV01000037">
    <property type="protein sequence ID" value="KAB0265334.1"/>
    <property type="molecule type" value="Genomic_DNA"/>
</dbReference>
<evidence type="ECO:0000256" key="5">
    <source>
        <dbReference type="ARBA" id="ARBA00022970"/>
    </source>
</evidence>
<accession>A0A5N3P6H6</accession>
<organism evidence="10 11">
    <name type="scientific">Microvirga brassicacearum</name>
    <dbReference type="NCBI Taxonomy" id="2580413"/>
    <lineage>
        <taxon>Bacteria</taxon>
        <taxon>Pseudomonadati</taxon>
        <taxon>Pseudomonadota</taxon>
        <taxon>Alphaproteobacteria</taxon>
        <taxon>Hyphomicrobiales</taxon>
        <taxon>Methylobacteriaceae</taxon>
        <taxon>Microvirga</taxon>
    </lineage>
</organism>